<keyword evidence="1" id="KW-0472">Membrane</keyword>
<organism evidence="2">
    <name type="scientific">marine metagenome</name>
    <dbReference type="NCBI Taxonomy" id="408172"/>
    <lineage>
        <taxon>unclassified sequences</taxon>
        <taxon>metagenomes</taxon>
        <taxon>ecological metagenomes</taxon>
    </lineage>
</organism>
<protein>
    <submittedName>
        <fullName evidence="2">Uncharacterized protein</fullName>
    </submittedName>
</protein>
<evidence type="ECO:0000256" key="1">
    <source>
        <dbReference type="SAM" id="Phobius"/>
    </source>
</evidence>
<feature type="transmembrane region" description="Helical" evidence="1">
    <location>
        <begin position="58"/>
        <end position="79"/>
    </location>
</feature>
<evidence type="ECO:0000313" key="2">
    <source>
        <dbReference type="EMBL" id="SUZ77105.1"/>
    </source>
</evidence>
<feature type="transmembrane region" description="Helical" evidence="1">
    <location>
        <begin position="91"/>
        <end position="110"/>
    </location>
</feature>
<dbReference type="AlphaFoldDB" id="A0A381QCQ1"/>
<feature type="transmembrane region" description="Helical" evidence="1">
    <location>
        <begin position="17"/>
        <end position="37"/>
    </location>
</feature>
<proteinExistence type="predicted"/>
<name>A0A381QCQ1_9ZZZZ</name>
<keyword evidence="1" id="KW-0812">Transmembrane</keyword>
<gene>
    <name evidence="2" type="ORF">METZ01_LOCUS29959</name>
</gene>
<accession>A0A381QCQ1</accession>
<reference evidence="2" key="1">
    <citation type="submission" date="2018-05" db="EMBL/GenBank/DDBJ databases">
        <authorList>
            <person name="Lanie J.A."/>
            <person name="Ng W.-L."/>
            <person name="Kazmierczak K.M."/>
            <person name="Andrzejewski T.M."/>
            <person name="Davidsen T.M."/>
            <person name="Wayne K.J."/>
            <person name="Tettelin H."/>
            <person name="Glass J.I."/>
            <person name="Rusch D."/>
            <person name="Podicherti R."/>
            <person name="Tsui H.-C.T."/>
            <person name="Winkler M.E."/>
        </authorList>
    </citation>
    <scope>NUCLEOTIDE SEQUENCE</scope>
</reference>
<feature type="transmembrane region" description="Helical" evidence="1">
    <location>
        <begin position="130"/>
        <end position="153"/>
    </location>
</feature>
<sequence>MFEQITAGDWILLIVRWAHAISSVAWIGGSAFFALVLRPVEKANPDAVRPILQPLSSVYRELVDISVIAIIITGLILMFDRLTGSDASPVWFIVLGVKLALAVWMFYLVWRFRQSDFNPTTQPSGLAGRLSWLIGYNAIVFFGVIIFLLASVLRTLFENSISN</sequence>
<keyword evidence="1" id="KW-1133">Transmembrane helix</keyword>
<dbReference type="EMBL" id="UINC01001303">
    <property type="protein sequence ID" value="SUZ77105.1"/>
    <property type="molecule type" value="Genomic_DNA"/>
</dbReference>